<dbReference type="PANTHER" id="PTHR18964">
    <property type="entry name" value="ROK (REPRESSOR, ORF, KINASE) FAMILY"/>
    <property type="match status" value="1"/>
</dbReference>
<dbReference type="EMBL" id="VZDO01000005">
    <property type="protein sequence ID" value="KAB0680249.1"/>
    <property type="molecule type" value="Genomic_DNA"/>
</dbReference>
<keyword evidence="3" id="KW-1185">Reference proteome</keyword>
<comment type="caution">
    <text evidence="2">The sequence shown here is derived from an EMBL/GenBank/DDBJ whole genome shotgun (WGS) entry which is preliminary data.</text>
</comment>
<dbReference type="InterPro" id="IPR000600">
    <property type="entry name" value="ROK"/>
</dbReference>
<proteinExistence type="inferred from homology"/>
<dbReference type="InterPro" id="IPR043129">
    <property type="entry name" value="ATPase_NBD"/>
</dbReference>
<gene>
    <name evidence="2" type="ORF">F6X38_08695</name>
</gene>
<evidence type="ECO:0000313" key="2">
    <source>
        <dbReference type="EMBL" id="KAB0680249.1"/>
    </source>
</evidence>
<reference evidence="2 3" key="1">
    <citation type="submission" date="2019-09" db="EMBL/GenBank/DDBJ databases">
        <title>YIM 132180 draft genome.</title>
        <authorList>
            <person name="Zhang K."/>
        </authorList>
    </citation>
    <scope>NUCLEOTIDE SEQUENCE [LARGE SCALE GENOMIC DNA]</scope>
    <source>
        <strain evidence="2 3">YIM 132180</strain>
    </source>
</reference>
<name>A0A7V7TX13_9HYPH</name>
<evidence type="ECO:0000313" key="3">
    <source>
        <dbReference type="Proteomes" id="UP000432089"/>
    </source>
</evidence>
<evidence type="ECO:0000256" key="1">
    <source>
        <dbReference type="ARBA" id="ARBA00006479"/>
    </source>
</evidence>
<dbReference type="AlphaFoldDB" id="A0A7V7TX13"/>
<sequence length="359" mass="37541">MKADAVGRTAEAGTAGRNLVQAADHNLRITLEAIRRGGPLARSDLARLTGLSEPGVGNILKQLLAGGLVAKAGRAGRAAGFGLAENAAFGLGIDLPGERAATAVVVDLRGRVRLRRRFDVEDRREVEELRDAVLACIGTERDRLAGCGVALGEGVSLSAMPCLEPLLAASPETFILRDTDAASLGELHFGMPEDGSFATVFIDRTVRAGFVIEGRLFRGVRGRAGRLGRMHVDGDGSPLDAVAGAGAMPGFPFAEAAPGILDAGWRAWLDRAALPLMDAVVAVAGFLGPAAVFVGGRLPEAVLAAIADRLNEERARRVGHPEQPFWLPWIAPATLAEDGAAMGAAAATFFSRLLPDPRR</sequence>
<dbReference type="SUPFAM" id="SSF53067">
    <property type="entry name" value="Actin-like ATPase domain"/>
    <property type="match status" value="2"/>
</dbReference>
<dbReference type="PANTHER" id="PTHR18964:SF149">
    <property type="entry name" value="BIFUNCTIONAL UDP-N-ACETYLGLUCOSAMINE 2-EPIMERASE_N-ACETYLMANNOSAMINE KINASE"/>
    <property type="match status" value="1"/>
</dbReference>
<organism evidence="2 3">
    <name type="scientific">Plantimonas leprariae</name>
    <dbReference type="NCBI Taxonomy" id="2615207"/>
    <lineage>
        <taxon>Bacteria</taxon>
        <taxon>Pseudomonadati</taxon>
        <taxon>Pseudomonadota</taxon>
        <taxon>Alphaproteobacteria</taxon>
        <taxon>Hyphomicrobiales</taxon>
        <taxon>Aurantimonadaceae</taxon>
        <taxon>Plantimonas</taxon>
    </lineage>
</organism>
<dbReference type="Gene3D" id="1.10.10.10">
    <property type="entry name" value="Winged helix-like DNA-binding domain superfamily/Winged helix DNA-binding domain"/>
    <property type="match status" value="1"/>
</dbReference>
<dbReference type="Proteomes" id="UP000432089">
    <property type="component" value="Unassembled WGS sequence"/>
</dbReference>
<dbReference type="RefSeq" id="WP_150969322.1">
    <property type="nucleotide sequence ID" value="NZ_VZDO01000005.1"/>
</dbReference>
<accession>A0A7V7TX13</accession>
<protein>
    <submittedName>
        <fullName evidence="2">ROK family transcriptional regulator</fullName>
    </submittedName>
</protein>
<comment type="similarity">
    <text evidence="1">Belongs to the ROK (NagC/XylR) family.</text>
</comment>
<dbReference type="InterPro" id="IPR036390">
    <property type="entry name" value="WH_DNA-bd_sf"/>
</dbReference>
<dbReference type="Gene3D" id="3.30.420.40">
    <property type="match status" value="1"/>
</dbReference>
<dbReference type="InterPro" id="IPR036388">
    <property type="entry name" value="WH-like_DNA-bd_sf"/>
</dbReference>
<dbReference type="SUPFAM" id="SSF46785">
    <property type="entry name" value="Winged helix' DNA-binding domain"/>
    <property type="match status" value="1"/>
</dbReference>